<dbReference type="CDD" id="cd00886">
    <property type="entry name" value="MogA_MoaB"/>
    <property type="match status" value="1"/>
</dbReference>
<dbReference type="SMART" id="SM00852">
    <property type="entry name" value="MoCF_biosynth"/>
    <property type="match status" value="1"/>
</dbReference>
<dbReference type="AlphaFoldDB" id="E8V0P4"/>
<comment type="pathway">
    <text evidence="1">Cofactor biosynthesis; molybdopterin biosynthesis.</text>
</comment>
<dbReference type="SUPFAM" id="SSF53218">
    <property type="entry name" value="Molybdenum cofactor biosynthesis proteins"/>
    <property type="match status" value="1"/>
</dbReference>
<dbReference type="PROSITE" id="PS01078">
    <property type="entry name" value="MOCF_BIOSYNTHESIS_1"/>
    <property type="match status" value="1"/>
</dbReference>
<dbReference type="UniPathway" id="UPA00344"/>
<evidence type="ECO:0000256" key="5">
    <source>
        <dbReference type="ARBA" id="ARBA00051131"/>
    </source>
</evidence>
<dbReference type="EMBL" id="CP002467">
    <property type="protein sequence ID" value="ADV81107.1"/>
    <property type="molecule type" value="Genomic_DNA"/>
</dbReference>
<name>E8V0P4_TERSS</name>
<dbReference type="PANTHER" id="PTHR43764">
    <property type="entry name" value="MOLYBDENUM COFACTOR BIOSYNTHESIS"/>
    <property type="match status" value="1"/>
</dbReference>
<dbReference type="GO" id="GO:0061598">
    <property type="term" value="F:molybdopterin adenylyltransferase activity"/>
    <property type="evidence" value="ECO:0007669"/>
    <property type="project" value="UniProtKB-EC"/>
</dbReference>
<dbReference type="RefSeq" id="WP_013566840.1">
    <property type="nucleotide sequence ID" value="NC_014963.1"/>
</dbReference>
<dbReference type="InterPro" id="IPR051920">
    <property type="entry name" value="MPT_Adenylyltrnsfr/MoaC-Rel"/>
</dbReference>
<evidence type="ECO:0000256" key="6">
    <source>
        <dbReference type="ARBA" id="ARBA00058212"/>
    </source>
</evidence>
<organism evidence="8 9">
    <name type="scientific">Terriglobus saanensis (strain ATCC BAA-1853 / DSM 23119 / SP1PR4)</name>
    <dbReference type="NCBI Taxonomy" id="401053"/>
    <lineage>
        <taxon>Bacteria</taxon>
        <taxon>Pseudomonadati</taxon>
        <taxon>Acidobacteriota</taxon>
        <taxon>Terriglobia</taxon>
        <taxon>Terriglobales</taxon>
        <taxon>Acidobacteriaceae</taxon>
        <taxon>Terriglobus</taxon>
    </lineage>
</organism>
<dbReference type="Gene3D" id="3.40.980.10">
    <property type="entry name" value="MoaB/Mog-like domain"/>
    <property type="match status" value="1"/>
</dbReference>
<dbReference type="HOGENOM" id="CLU_077358_1_1_0"/>
<sequence>MGEPLLRTAAVITVSDGCFQGTRVDGSGPLLARLLTESGFTVVCTVVVPDEIPTIAAALRASAKSASLVVTTGGTGLAPRDVTPEATMEVCTRMVPGLSELMRLDGAKQTPLAALSRGVCGTVKQTLILNLPGNPAGAVASLRTVLPLVPHALDLLAGKTEHAEPLES</sequence>
<dbReference type="STRING" id="401053.AciPR4_0269"/>
<proteinExistence type="predicted"/>
<dbReference type="InterPro" id="IPR001453">
    <property type="entry name" value="MoaB/Mog_dom"/>
</dbReference>
<accession>E8V0P4</accession>
<dbReference type="NCBIfam" id="TIGR00177">
    <property type="entry name" value="molyb_syn"/>
    <property type="match status" value="1"/>
</dbReference>
<gene>
    <name evidence="8" type="ordered locus">AciPR4_0269</name>
</gene>
<reference evidence="8 9" key="1">
    <citation type="journal article" date="2012" name="Stand. Genomic Sci.">
        <title>Complete genome sequence of Terriglobus saanensis type strain SP1PR4(T), an Acidobacteria from tundra soil.</title>
        <authorList>
            <person name="Rawat S.R."/>
            <person name="Mannisto M.K."/>
            <person name="Starovoytov V."/>
            <person name="Goodwin L."/>
            <person name="Nolan M."/>
            <person name="Hauser L."/>
            <person name="Land M."/>
            <person name="Davenport K.W."/>
            <person name="Woyke T."/>
            <person name="Haggblom M.M."/>
        </authorList>
    </citation>
    <scope>NUCLEOTIDE SEQUENCE</scope>
    <source>
        <strain evidence="9">ATCC BAA-1853 / DSM 23119 / SP1PR4</strain>
    </source>
</reference>
<evidence type="ECO:0000313" key="9">
    <source>
        <dbReference type="Proteomes" id="UP000006844"/>
    </source>
</evidence>
<dbReference type="KEGG" id="tsa:AciPR4_0269"/>
<keyword evidence="4" id="KW-0501">Molybdenum cofactor biosynthesis</keyword>
<dbReference type="InterPro" id="IPR008284">
    <property type="entry name" value="MoCF_biosynth_CS"/>
</dbReference>
<dbReference type="InterPro" id="IPR036425">
    <property type="entry name" value="MoaB/Mog-like_dom_sf"/>
</dbReference>
<dbReference type="PANTHER" id="PTHR43764:SF1">
    <property type="entry name" value="MOLYBDOPTERIN MOLYBDOTRANSFERASE"/>
    <property type="match status" value="1"/>
</dbReference>
<dbReference type="Pfam" id="PF00994">
    <property type="entry name" value="MoCF_biosynth"/>
    <property type="match status" value="1"/>
</dbReference>
<evidence type="ECO:0000256" key="2">
    <source>
        <dbReference type="ARBA" id="ARBA00012509"/>
    </source>
</evidence>
<comment type="catalytic activity">
    <reaction evidence="5">
        <text>molybdopterin + ATP + H(+) = adenylyl-molybdopterin + diphosphate</text>
        <dbReference type="Rhea" id="RHEA:31331"/>
        <dbReference type="ChEBI" id="CHEBI:15378"/>
        <dbReference type="ChEBI" id="CHEBI:30616"/>
        <dbReference type="ChEBI" id="CHEBI:33019"/>
        <dbReference type="ChEBI" id="CHEBI:58698"/>
        <dbReference type="ChEBI" id="CHEBI:62727"/>
        <dbReference type="EC" id="2.7.7.75"/>
    </reaction>
</comment>
<protein>
    <recommendedName>
        <fullName evidence="3">Molybdopterin adenylyltransferase</fullName>
        <ecNumber evidence="2">2.7.7.75</ecNumber>
    </recommendedName>
</protein>
<dbReference type="Proteomes" id="UP000006844">
    <property type="component" value="Chromosome"/>
</dbReference>
<evidence type="ECO:0000256" key="1">
    <source>
        <dbReference type="ARBA" id="ARBA00005046"/>
    </source>
</evidence>
<evidence type="ECO:0000256" key="4">
    <source>
        <dbReference type="ARBA" id="ARBA00023150"/>
    </source>
</evidence>
<keyword evidence="9" id="KW-1185">Reference proteome</keyword>
<comment type="function">
    <text evidence="6">Catalyzes the adenylation of molybdopterin as part of the biosynthesis of the molybdenum-cofactor.</text>
</comment>
<evidence type="ECO:0000256" key="3">
    <source>
        <dbReference type="ARBA" id="ARBA00013491"/>
    </source>
</evidence>
<dbReference type="eggNOG" id="COG0521">
    <property type="taxonomic scope" value="Bacteria"/>
</dbReference>
<evidence type="ECO:0000259" key="7">
    <source>
        <dbReference type="SMART" id="SM00852"/>
    </source>
</evidence>
<dbReference type="EC" id="2.7.7.75" evidence="2"/>
<evidence type="ECO:0000313" key="8">
    <source>
        <dbReference type="EMBL" id="ADV81107.1"/>
    </source>
</evidence>
<feature type="domain" description="MoaB/Mog" evidence="7">
    <location>
        <begin position="10"/>
        <end position="152"/>
    </location>
</feature>
<dbReference type="GO" id="GO:0006777">
    <property type="term" value="P:Mo-molybdopterin cofactor biosynthetic process"/>
    <property type="evidence" value="ECO:0007669"/>
    <property type="project" value="UniProtKB-KW"/>
</dbReference>